<evidence type="ECO:0000256" key="4">
    <source>
        <dbReference type="ARBA" id="ARBA00022692"/>
    </source>
</evidence>
<dbReference type="EMBL" id="RZTZ01000005">
    <property type="protein sequence ID" value="RVT61476.1"/>
    <property type="molecule type" value="Genomic_DNA"/>
</dbReference>
<dbReference type="InterPro" id="IPR034026">
    <property type="entry name" value="EssA"/>
</dbReference>
<keyword evidence="5 8" id="KW-1133">Transmembrane helix</keyword>
<comment type="caution">
    <text evidence="9">The sequence shown here is derived from an EMBL/GenBank/DDBJ whole genome shotgun (WGS) entry which is preliminary data.</text>
</comment>
<evidence type="ECO:0000256" key="2">
    <source>
        <dbReference type="ARBA" id="ARBA00008570"/>
    </source>
</evidence>
<evidence type="ECO:0000313" key="10">
    <source>
        <dbReference type="Proteomes" id="UP000288024"/>
    </source>
</evidence>
<keyword evidence="10" id="KW-1185">Reference proteome</keyword>
<feature type="compositionally biased region" description="Basic and acidic residues" evidence="7">
    <location>
        <begin position="50"/>
        <end position="60"/>
    </location>
</feature>
<dbReference type="NCBIfam" id="TIGR03927">
    <property type="entry name" value="T7SS_EssA_Firm"/>
    <property type="match status" value="1"/>
</dbReference>
<keyword evidence="4 8" id="KW-0812">Transmembrane</keyword>
<evidence type="ECO:0000256" key="6">
    <source>
        <dbReference type="ARBA" id="ARBA00023136"/>
    </source>
</evidence>
<evidence type="ECO:0000313" key="9">
    <source>
        <dbReference type="EMBL" id="RVT61476.1"/>
    </source>
</evidence>
<protein>
    <submittedName>
        <fullName evidence="9">Type VII secretion protein EssA</fullName>
    </submittedName>
</protein>
<dbReference type="GO" id="GO:0005886">
    <property type="term" value="C:plasma membrane"/>
    <property type="evidence" value="ECO:0007669"/>
    <property type="project" value="UniProtKB-SubCell"/>
</dbReference>
<evidence type="ECO:0000256" key="5">
    <source>
        <dbReference type="ARBA" id="ARBA00022989"/>
    </source>
</evidence>
<dbReference type="InterPro" id="IPR018920">
    <property type="entry name" value="EssA/YueC"/>
</dbReference>
<comment type="similarity">
    <text evidence="2">Belongs to the EssA family.</text>
</comment>
<dbReference type="RefSeq" id="WP_127738933.1">
    <property type="nucleotide sequence ID" value="NZ_JARMUZ010000002.1"/>
</dbReference>
<feature type="transmembrane region" description="Helical" evidence="8">
    <location>
        <begin position="140"/>
        <end position="163"/>
    </location>
</feature>
<evidence type="ECO:0000256" key="7">
    <source>
        <dbReference type="SAM" id="MobiDB-lite"/>
    </source>
</evidence>
<comment type="subcellular location">
    <subcellularLocation>
        <location evidence="1">Cell membrane</location>
        <topology evidence="1">Single-pass membrane protein</topology>
    </subcellularLocation>
</comment>
<organism evidence="9 10">
    <name type="scientific">Niallia taxi</name>
    <dbReference type="NCBI Taxonomy" id="2499688"/>
    <lineage>
        <taxon>Bacteria</taxon>
        <taxon>Bacillati</taxon>
        <taxon>Bacillota</taxon>
        <taxon>Bacilli</taxon>
        <taxon>Bacillales</taxon>
        <taxon>Bacillaceae</taxon>
        <taxon>Niallia</taxon>
    </lineage>
</organism>
<feature type="transmembrane region" description="Helical" evidence="8">
    <location>
        <begin position="12"/>
        <end position="28"/>
    </location>
</feature>
<proteinExistence type="inferred from homology"/>
<feature type="region of interest" description="Disordered" evidence="7">
    <location>
        <begin position="46"/>
        <end position="80"/>
    </location>
</feature>
<reference evidence="9 10" key="1">
    <citation type="submission" date="2019-01" db="EMBL/GenBank/DDBJ databases">
        <title>Bacillus sp. M5HDSG1-1, whole genome shotgun sequence.</title>
        <authorList>
            <person name="Tuo L."/>
        </authorList>
    </citation>
    <scope>NUCLEOTIDE SEQUENCE [LARGE SCALE GENOMIC DNA]</scope>
    <source>
        <strain evidence="9 10">M5HDSG1-1</strain>
    </source>
</reference>
<gene>
    <name evidence="9" type="primary">essA</name>
    <name evidence="9" type="ORF">EM808_14595</name>
</gene>
<dbReference type="AlphaFoldDB" id="A0A437K9U9"/>
<evidence type="ECO:0000256" key="1">
    <source>
        <dbReference type="ARBA" id="ARBA00004162"/>
    </source>
</evidence>
<keyword evidence="3" id="KW-1003">Cell membrane</keyword>
<name>A0A437K9U9_9BACI</name>
<accession>A0A437K9U9</accession>
<dbReference type="Proteomes" id="UP000288024">
    <property type="component" value="Unassembled WGS sequence"/>
</dbReference>
<evidence type="ECO:0000256" key="3">
    <source>
        <dbReference type="ARBA" id="ARBA00022475"/>
    </source>
</evidence>
<keyword evidence="6 8" id="KW-0472">Membrane</keyword>
<dbReference type="Pfam" id="PF10661">
    <property type="entry name" value="EssA"/>
    <property type="match status" value="1"/>
</dbReference>
<sequence>MRWEQMRRCKWIICLVVCFMGINVYFSYGNMKKAYAETKSNIDELAPNEYEGKSTDKNTDLLDEDGSSTSKSEIPEEQKQLTFEGEKTFSADDVKNKLFQKAATNKIEQNAEQLGLFTGDDETVKMGKTEDIQSDAHSSLSLFLGILIAVCIVLLGIVLTVFYRTAKQGERMRDN</sequence>
<evidence type="ECO:0000256" key="8">
    <source>
        <dbReference type="SAM" id="Phobius"/>
    </source>
</evidence>